<dbReference type="EMBL" id="MU394309">
    <property type="protein sequence ID" value="KAI6087293.1"/>
    <property type="molecule type" value="Genomic_DNA"/>
</dbReference>
<gene>
    <name evidence="1" type="ORF">F4821DRAFT_236847</name>
</gene>
<accession>A0ACC0D3Z8</accession>
<organism evidence="1 2">
    <name type="scientific">Hypoxylon rubiginosum</name>
    <dbReference type="NCBI Taxonomy" id="110542"/>
    <lineage>
        <taxon>Eukaryota</taxon>
        <taxon>Fungi</taxon>
        <taxon>Dikarya</taxon>
        <taxon>Ascomycota</taxon>
        <taxon>Pezizomycotina</taxon>
        <taxon>Sordariomycetes</taxon>
        <taxon>Xylariomycetidae</taxon>
        <taxon>Xylariales</taxon>
        <taxon>Hypoxylaceae</taxon>
        <taxon>Hypoxylon</taxon>
    </lineage>
</organism>
<keyword evidence="2" id="KW-1185">Reference proteome</keyword>
<protein>
    <submittedName>
        <fullName evidence="1">Uncharacterized protein</fullName>
    </submittedName>
</protein>
<evidence type="ECO:0000313" key="1">
    <source>
        <dbReference type="EMBL" id="KAI6087293.1"/>
    </source>
</evidence>
<comment type="caution">
    <text evidence="1">The sequence shown here is derived from an EMBL/GenBank/DDBJ whole genome shotgun (WGS) entry which is preliminary data.</text>
</comment>
<name>A0ACC0D3Z8_9PEZI</name>
<proteinExistence type="predicted"/>
<dbReference type="Proteomes" id="UP001497680">
    <property type="component" value="Unassembled WGS sequence"/>
</dbReference>
<reference evidence="1 2" key="1">
    <citation type="journal article" date="2022" name="New Phytol.">
        <title>Ecological generalism drives hyperdiversity of secondary metabolite gene clusters in xylarialean endophytes.</title>
        <authorList>
            <person name="Franco M.E.E."/>
            <person name="Wisecaver J.H."/>
            <person name="Arnold A.E."/>
            <person name="Ju Y.M."/>
            <person name="Slot J.C."/>
            <person name="Ahrendt S."/>
            <person name="Moore L.P."/>
            <person name="Eastman K.E."/>
            <person name="Scott K."/>
            <person name="Konkel Z."/>
            <person name="Mondo S.J."/>
            <person name="Kuo A."/>
            <person name="Hayes R.D."/>
            <person name="Haridas S."/>
            <person name="Andreopoulos B."/>
            <person name="Riley R."/>
            <person name="LaButti K."/>
            <person name="Pangilinan J."/>
            <person name="Lipzen A."/>
            <person name="Amirebrahimi M."/>
            <person name="Yan J."/>
            <person name="Adam C."/>
            <person name="Keymanesh K."/>
            <person name="Ng V."/>
            <person name="Louie K."/>
            <person name="Northen T."/>
            <person name="Drula E."/>
            <person name="Henrissat B."/>
            <person name="Hsieh H.M."/>
            <person name="Youens-Clark K."/>
            <person name="Lutzoni F."/>
            <person name="Miadlikowska J."/>
            <person name="Eastwood D.C."/>
            <person name="Hamelin R.C."/>
            <person name="Grigoriev I.V."/>
            <person name="U'Ren J.M."/>
        </authorList>
    </citation>
    <scope>NUCLEOTIDE SEQUENCE [LARGE SCALE GENOMIC DNA]</scope>
    <source>
        <strain evidence="1 2">ER1909</strain>
    </source>
</reference>
<sequence length="196" mass="21624">MNYPPFQIFSASTTVCLSRRLSAMLPMHRNHLWALSKLAQQSNLSHYTTRRFVSNMGAPIILCGKTEEIGRGVVASLKPEYDVIHFIMTPEAGMAQIPAILKGEQVPASDSTLGSKDYSEPPVAIVLGAGYDDADAEVMMRASAGIRPLPWLRPDLTKPAPPLGPEYGKALVARIKELLAELQSEGKMEEEEIRWY</sequence>
<evidence type="ECO:0000313" key="2">
    <source>
        <dbReference type="Proteomes" id="UP001497680"/>
    </source>
</evidence>